<dbReference type="Gene3D" id="3.40.50.1820">
    <property type="entry name" value="alpha/beta hydrolase"/>
    <property type="match status" value="1"/>
</dbReference>
<evidence type="ECO:0000313" key="2">
    <source>
        <dbReference type="EMBL" id="TQM14444.1"/>
    </source>
</evidence>
<evidence type="ECO:0000313" key="3">
    <source>
        <dbReference type="Proteomes" id="UP000315677"/>
    </source>
</evidence>
<dbReference type="AlphaFoldDB" id="A0A543DYP5"/>
<evidence type="ECO:0000259" key="1">
    <source>
        <dbReference type="Pfam" id="PF12697"/>
    </source>
</evidence>
<feature type="domain" description="AB hydrolase-1" evidence="1">
    <location>
        <begin position="2"/>
        <end position="199"/>
    </location>
</feature>
<keyword evidence="2" id="KW-0645">Protease</keyword>
<comment type="caution">
    <text evidence="2">The sequence shown here is derived from an EMBL/GenBank/DDBJ whole genome shotgun (WGS) entry which is preliminary data.</text>
</comment>
<dbReference type="InterPro" id="IPR000073">
    <property type="entry name" value="AB_hydrolase_1"/>
</dbReference>
<organism evidence="2 3">
    <name type="scientific">Pseudonocardia kunmingensis</name>
    <dbReference type="NCBI Taxonomy" id="630975"/>
    <lineage>
        <taxon>Bacteria</taxon>
        <taxon>Bacillati</taxon>
        <taxon>Actinomycetota</taxon>
        <taxon>Actinomycetes</taxon>
        <taxon>Pseudonocardiales</taxon>
        <taxon>Pseudonocardiaceae</taxon>
        <taxon>Pseudonocardia</taxon>
    </lineage>
</organism>
<dbReference type="SUPFAM" id="SSF53474">
    <property type="entry name" value="alpha/beta-Hydrolases"/>
    <property type="match status" value="1"/>
</dbReference>
<name>A0A543DYP5_9PSEU</name>
<keyword evidence="3" id="KW-1185">Reference proteome</keyword>
<reference evidence="2 3" key="1">
    <citation type="submission" date="2019-06" db="EMBL/GenBank/DDBJ databases">
        <title>Sequencing the genomes of 1000 actinobacteria strains.</title>
        <authorList>
            <person name="Klenk H.-P."/>
        </authorList>
    </citation>
    <scope>NUCLEOTIDE SEQUENCE [LARGE SCALE GENOMIC DNA]</scope>
    <source>
        <strain evidence="2 3">DSM 45301</strain>
    </source>
</reference>
<keyword evidence="2" id="KW-0378">Hydrolase</keyword>
<sequence>MVLLLHGGRSRSTESGERSRLTRLRMLPFARGLATAGAATYLLRYRYRGWNAPRKDPVQDARWALAEIAARHPGAPAVLVGHSMGGRAALAVAGTPGVTAVCALAPWLDASDPVDQLAGRTVLIAHGDRERYTDPRESYAYAVRAKRVTDRVARFDVHGAGHSMLARARDWHALVRGFVLGELGIEPADPLITNALRRPSPEGLSVALPRNGADR</sequence>
<dbReference type="GO" id="GO:0004177">
    <property type="term" value="F:aminopeptidase activity"/>
    <property type="evidence" value="ECO:0007669"/>
    <property type="project" value="UniProtKB-KW"/>
</dbReference>
<dbReference type="InterPro" id="IPR029058">
    <property type="entry name" value="AB_hydrolase_fold"/>
</dbReference>
<gene>
    <name evidence="2" type="ORF">FB558_1208</name>
</gene>
<dbReference type="Pfam" id="PF12697">
    <property type="entry name" value="Abhydrolase_6"/>
    <property type="match status" value="1"/>
</dbReference>
<accession>A0A543DYP5</accession>
<keyword evidence="2" id="KW-0031">Aminopeptidase</keyword>
<proteinExistence type="predicted"/>
<protein>
    <submittedName>
        <fullName evidence="2">Serine aminopeptidase S33 family</fullName>
    </submittedName>
</protein>
<dbReference type="EMBL" id="VFPA01000001">
    <property type="protein sequence ID" value="TQM14444.1"/>
    <property type="molecule type" value="Genomic_DNA"/>
</dbReference>
<dbReference type="Proteomes" id="UP000315677">
    <property type="component" value="Unassembled WGS sequence"/>
</dbReference>